<dbReference type="EMBL" id="JAFIDN010000011">
    <property type="protein sequence ID" value="MBP3193495.1"/>
    <property type="molecule type" value="Genomic_DNA"/>
</dbReference>
<comment type="similarity">
    <text evidence="1">Belongs to the HipA Ser/Thr kinase family.</text>
</comment>
<sequence length="289" mass="32955">MFESPHVPEIPYDLEELNQLASQVVRQRVTIPGVQAKMSMEVQKQAGRHPKITITGLWGRYILKPPSQQWDQLPENEHTTLSLADAAGIQTVPFGLVRLRSGELSFLTRRIDRRSTGQKMAMEDMCQLTERLTEDKYKGSHEQISGIIKKYSDNPGFDLTRYFDLILFCYLTGNADMHLKNFSLLKEQESGWKLANAYDLINTRLVMPANKDPEELALTIGGKKSNFNRAVFISFGRNIGLNQRQVANAISNLEAKLPAFKEIISRSFLNNEMKSKYLSILDQRSQVLF</sequence>
<dbReference type="RefSeq" id="WP_210512953.1">
    <property type="nucleotide sequence ID" value="NZ_JAFIDN010000011.1"/>
</dbReference>
<gene>
    <name evidence="5" type="ORF">NATSA_12540</name>
</gene>
<dbReference type="AlphaFoldDB" id="A0A8J7RKP5"/>
<feature type="domain" description="HipA-like C-terminal" evidence="4">
    <location>
        <begin position="30"/>
        <end position="256"/>
    </location>
</feature>
<dbReference type="InterPro" id="IPR052028">
    <property type="entry name" value="HipA_Ser/Thr_kinase"/>
</dbReference>
<accession>A0A8J7RKP5</accession>
<evidence type="ECO:0000256" key="3">
    <source>
        <dbReference type="ARBA" id="ARBA00022777"/>
    </source>
</evidence>
<evidence type="ECO:0000256" key="2">
    <source>
        <dbReference type="ARBA" id="ARBA00022679"/>
    </source>
</evidence>
<dbReference type="GO" id="GO:0005829">
    <property type="term" value="C:cytosol"/>
    <property type="evidence" value="ECO:0007669"/>
    <property type="project" value="TreeGrafter"/>
</dbReference>
<keyword evidence="6" id="KW-1185">Reference proteome</keyword>
<dbReference type="InterPro" id="IPR012893">
    <property type="entry name" value="HipA-like_C"/>
</dbReference>
<evidence type="ECO:0000313" key="5">
    <source>
        <dbReference type="EMBL" id="MBP3193495.1"/>
    </source>
</evidence>
<evidence type="ECO:0000256" key="1">
    <source>
        <dbReference type="ARBA" id="ARBA00010164"/>
    </source>
</evidence>
<dbReference type="Pfam" id="PF07804">
    <property type="entry name" value="HipA_C"/>
    <property type="match status" value="1"/>
</dbReference>
<reference evidence="5" key="1">
    <citation type="submission" date="2021-02" db="EMBL/GenBank/DDBJ databases">
        <title>Natronogracilivirga saccharolytica gen. nov. sp. nov. a new anaerobic, haloalkiliphilic carbohydrate-fermenting bacterium from soda lake and proposing of Cyclonatronumiaceae fam. nov. in the phylum Balneolaeota.</title>
        <authorList>
            <person name="Zhilina T.N."/>
            <person name="Sorokin D.Y."/>
            <person name="Zavarzina D.G."/>
            <person name="Toshchakov S.V."/>
            <person name="Kublanov I.V."/>
        </authorList>
    </citation>
    <scope>NUCLEOTIDE SEQUENCE</scope>
    <source>
        <strain evidence="5">Z-1702</strain>
    </source>
</reference>
<comment type="caution">
    <text evidence="5">The sequence shown here is derived from an EMBL/GenBank/DDBJ whole genome shotgun (WGS) entry which is preliminary data.</text>
</comment>
<proteinExistence type="inferred from homology"/>
<evidence type="ECO:0000313" key="6">
    <source>
        <dbReference type="Proteomes" id="UP000673975"/>
    </source>
</evidence>
<organism evidence="5 6">
    <name type="scientific">Natronogracilivirga saccharolytica</name>
    <dbReference type="NCBI Taxonomy" id="2812953"/>
    <lineage>
        <taxon>Bacteria</taxon>
        <taxon>Pseudomonadati</taxon>
        <taxon>Balneolota</taxon>
        <taxon>Balneolia</taxon>
        <taxon>Balneolales</taxon>
        <taxon>Cyclonatronaceae</taxon>
        <taxon>Natronogracilivirga</taxon>
    </lineage>
</organism>
<name>A0A8J7RKP5_9BACT</name>
<dbReference type="Gene3D" id="1.10.1070.20">
    <property type="match status" value="1"/>
</dbReference>
<keyword evidence="2" id="KW-0808">Transferase</keyword>
<dbReference type="Proteomes" id="UP000673975">
    <property type="component" value="Unassembled WGS sequence"/>
</dbReference>
<dbReference type="GO" id="GO:0004674">
    <property type="term" value="F:protein serine/threonine kinase activity"/>
    <property type="evidence" value="ECO:0007669"/>
    <property type="project" value="TreeGrafter"/>
</dbReference>
<dbReference type="PANTHER" id="PTHR37419:SF1">
    <property type="entry name" value="SERINE_THREONINE-PROTEIN KINASE TOXIN HIPA"/>
    <property type="match status" value="1"/>
</dbReference>
<protein>
    <submittedName>
        <fullName evidence="5">HipA domain-containing protein</fullName>
    </submittedName>
</protein>
<keyword evidence="3" id="KW-0418">Kinase</keyword>
<dbReference type="PANTHER" id="PTHR37419">
    <property type="entry name" value="SERINE/THREONINE-PROTEIN KINASE TOXIN HIPA"/>
    <property type="match status" value="1"/>
</dbReference>
<evidence type="ECO:0000259" key="4">
    <source>
        <dbReference type="Pfam" id="PF07804"/>
    </source>
</evidence>